<evidence type="ECO:0000313" key="2">
    <source>
        <dbReference type="Proteomes" id="UP000886523"/>
    </source>
</evidence>
<sequence>MVIEPEGEYLVSNSTHARLHMMVSDPKSVESFTHRHHHTLQTRPIKLGDFI</sequence>
<name>A0A9P6ALV9_9AGAM</name>
<dbReference type="EMBL" id="MU129069">
    <property type="protein sequence ID" value="KAF9507932.1"/>
    <property type="molecule type" value="Genomic_DNA"/>
</dbReference>
<dbReference type="AlphaFoldDB" id="A0A9P6ALV9"/>
<proteinExistence type="predicted"/>
<protein>
    <submittedName>
        <fullName evidence="1">Uncharacterized protein</fullName>
    </submittedName>
</protein>
<accession>A0A9P6ALV9</accession>
<keyword evidence="2" id="KW-1185">Reference proteome</keyword>
<evidence type="ECO:0000313" key="1">
    <source>
        <dbReference type="EMBL" id="KAF9507932.1"/>
    </source>
</evidence>
<comment type="caution">
    <text evidence="1">The sequence shown here is derived from an EMBL/GenBank/DDBJ whole genome shotgun (WGS) entry which is preliminary data.</text>
</comment>
<gene>
    <name evidence="1" type="ORF">BS47DRAFT_1351005</name>
</gene>
<reference evidence="1" key="1">
    <citation type="journal article" date="2020" name="Nat. Commun.">
        <title>Large-scale genome sequencing of mycorrhizal fungi provides insights into the early evolution of symbiotic traits.</title>
        <authorList>
            <person name="Miyauchi S."/>
            <person name="Kiss E."/>
            <person name="Kuo A."/>
            <person name="Drula E."/>
            <person name="Kohler A."/>
            <person name="Sanchez-Garcia M."/>
            <person name="Morin E."/>
            <person name="Andreopoulos B."/>
            <person name="Barry K.W."/>
            <person name="Bonito G."/>
            <person name="Buee M."/>
            <person name="Carver A."/>
            <person name="Chen C."/>
            <person name="Cichocki N."/>
            <person name="Clum A."/>
            <person name="Culley D."/>
            <person name="Crous P.W."/>
            <person name="Fauchery L."/>
            <person name="Girlanda M."/>
            <person name="Hayes R.D."/>
            <person name="Keri Z."/>
            <person name="LaButti K."/>
            <person name="Lipzen A."/>
            <person name="Lombard V."/>
            <person name="Magnuson J."/>
            <person name="Maillard F."/>
            <person name="Murat C."/>
            <person name="Nolan M."/>
            <person name="Ohm R.A."/>
            <person name="Pangilinan J."/>
            <person name="Pereira M.F."/>
            <person name="Perotto S."/>
            <person name="Peter M."/>
            <person name="Pfister S."/>
            <person name="Riley R."/>
            <person name="Sitrit Y."/>
            <person name="Stielow J.B."/>
            <person name="Szollosi G."/>
            <person name="Zifcakova L."/>
            <person name="Stursova M."/>
            <person name="Spatafora J.W."/>
            <person name="Tedersoo L."/>
            <person name="Vaario L.M."/>
            <person name="Yamada A."/>
            <person name="Yan M."/>
            <person name="Wang P."/>
            <person name="Xu J."/>
            <person name="Bruns T."/>
            <person name="Baldrian P."/>
            <person name="Vilgalys R."/>
            <person name="Dunand C."/>
            <person name="Henrissat B."/>
            <person name="Grigoriev I.V."/>
            <person name="Hibbett D."/>
            <person name="Nagy L.G."/>
            <person name="Martin F.M."/>
        </authorList>
    </citation>
    <scope>NUCLEOTIDE SEQUENCE</scope>
    <source>
        <strain evidence="1">UP504</strain>
    </source>
</reference>
<organism evidence="1 2">
    <name type="scientific">Hydnum rufescens UP504</name>
    <dbReference type="NCBI Taxonomy" id="1448309"/>
    <lineage>
        <taxon>Eukaryota</taxon>
        <taxon>Fungi</taxon>
        <taxon>Dikarya</taxon>
        <taxon>Basidiomycota</taxon>
        <taxon>Agaricomycotina</taxon>
        <taxon>Agaricomycetes</taxon>
        <taxon>Cantharellales</taxon>
        <taxon>Hydnaceae</taxon>
        <taxon>Hydnum</taxon>
    </lineage>
</organism>
<dbReference type="Proteomes" id="UP000886523">
    <property type="component" value="Unassembled WGS sequence"/>
</dbReference>